<organism evidence="6 7">
    <name type="scientific">Candidatus Roizmanbacteria bacterium RIFOXYD1_FULL_38_12</name>
    <dbReference type="NCBI Taxonomy" id="1802093"/>
    <lineage>
        <taxon>Bacteria</taxon>
        <taxon>Candidatus Roizmaniibacteriota</taxon>
    </lineage>
</organism>
<feature type="domain" description="Cobalamin adenosyltransferase-like" evidence="5">
    <location>
        <begin position="3"/>
        <end position="165"/>
    </location>
</feature>
<name>A0A1F7L2L8_9BACT</name>
<dbReference type="InterPro" id="IPR016030">
    <property type="entry name" value="CblAdoTrfase-like"/>
</dbReference>
<dbReference type="EMBL" id="MGBR01000001">
    <property type="protein sequence ID" value="OGK74351.1"/>
    <property type="molecule type" value="Genomic_DNA"/>
</dbReference>
<sequence>MSIYTRTGDDGTTSLYGGKRVSKANPQVEAYGSLDELSSVLGIVISFHPNKQHVAFLSNIQGQLHGIMAYVSGARIDLTRYNIKTSLIEKKIDEITKTLPPLSKFILPQGTQISVFFHLARTVCRRAERHIVAYMQNQPKINKKLLIVVGYLNRLSDLLFMLARTYNTKHEETV</sequence>
<keyword evidence="1 4" id="KW-0808">Transferase</keyword>
<evidence type="ECO:0000256" key="2">
    <source>
        <dbReference type="ARBA" id="ARBA00022741"/>
    </source>
</evidence>
<comment type="pathway">
    <text evidence="4">Cofactor biosynthesis; adenosylcobalamin biosynthesis; adenosylcobalamin from cob(II)yrinate a,c-diamide: step 2/7.</text>
</comment>
<evidence type="ECO:0000313" key="6">
    <source>
        <dbReference type="EMBL" id="OGK74351.1"/>
    </source>
</evidence>
<dbReference type="GO" id="GO:0009236">
    <property type="term" value="P:cobalamin biosynthetic process"/>
    <property type="evidence" value="ECO:0007669"/>
    <property type="project" value="UniProtKB-UniRule"/>
</dbReference>
<evidence type="ECO:0000256" key="3">
    <source>
        <dbReference type="ARBA" id="ARBA00022840"/>
    </source>
</evidence>
<reference evidence="6 7" key="1">
    <citation type="journal article" date="2016" name="Nat. Commun.">
        <title>Thousands of microbial genomes shed light on interconnected biogeochemical processes in an aquifer system.</title>
        <authorList>
            <person name="Anantharaman K."/>
            <person name="Brown C.T."/>
            <person name="Hug L.A."/>
            <person name="Sharon I."/>
            <person name="Castelle C.J."/>
            <person name="Probst A.J."/>
            <person name="Thomas B.C."/>
            <person name="Singh A."/>
            <person name="Wilkins M.J."/>
            <person name="Karaoz U."/>
            <person name="Brodie E.L."/>
            <person name="Williams K.H."/>
            <person name="Hubbard S.S."/>
            <person name="Banfield J.F."/>
        </authorList>
    </citation>
    <scope>NUCLEOTIDE SEQUENCE [LARGE SCALE GENOMIC DNA]</scope>
</reference>
<dbReference type="GO" id="GO:0008817">
    <property type="term" value="F:corrinoid adenosyltransferase activity"/>
    <property type="evidence" value="ECO:0007669"/>
    <property type="project" value="UniProtKB-UniRule"/>
</dbReference>
<comment type="catalytic activity">
    <reaction evidence="4">
        <text>2 cob(II)yrinate a,c diamide + reduced [electron-transfer flavoprotein] + 2 ATP = 2 adenosylcob(III)yrinate a,c-diamide + 2 triphosphate + oxidized [electron-transfer flavoprotein] + 3 H(+)</text>
        <dbReference type="Rhea" id="RHEA:11528"/>
        <dbReference type="Rhea" id="RHEA-COMP:10685"/>
        <dbReference type="Rhea" id="RHEA-COMP:10686"/>
        <dbReference type="ChEBI" id="CHEBI:15378"/>
        <dbReference type="ChEBI" id="CHEBI:18036"/>
        <dbReference type="ChEBI" id="CHEBI:30616"/>
        <dbReference type="ChEBI" id="CHEBI:57692"/>
        <dbReference type="ChEBI" id="CHEBI:58307"/>
        <dbReference type="ChEBI" id="CHEBI:58503"/>
        <dbReference type="ChEBI" id="CHEBI:58537"/>
        <dbReference type="EC" id="2.5.1.17"/>
    </reaction>
</comment>
<dbReference type="UniPathway" id="UPA00148">
    <property type="reaction ID" value="UER00233"/>
</dbReference>
<keyword evidence="2 4" id="KW-0547">Nucleotide-binding</keyword>
<dbReference type="NCBIfam" id="TIGR00636">
    <property type="entry name" value="PduO_Nterm"/>
    <property type="match status" value="1"/>
</dbReference>
<dbReference type="GO" id="GO:0005524">
    <property type="term" value="F:ATP binding"/>
    <property type="evidence" value="ECO:0007669"/>
    <property type="project" value="UniProtKB-UniRule"/>
</dbReference>
<dbReference type="Pfam" id="PF01923">
    <property type="entry name" value="Cob_adeno_trans"/>
    <property type="match status" value="1"/>
</dbReference>
<dbReference type="InterPro" id="IPR029499">
    <property type="entry name" value="PduO-typ"/>
</dbReference>
<keyword evidence="4" id="KW-0169">Cobalamin biosynthesis</keyword>
<evidence type="ECO:0000259" key="5">
    <source>
        <dbReference type="Pfam" id="PF01923"/>
    </source>
</evidence>
<evidence type="ECO:0000313" key="7">
    <source>
        <dbReference type="Proteomes" id="UP000177050"/>
    </source>
</evidence>
<dbReference type="PANTHER" id="PTHR12213">
    <property type="entry name" value="CORRINOID ADENOSYLTRANSFERASE"/>
    <property type="match status" value="1"/>
</dbReference>
<evidence type="ECO:0000256" key="1">
    <source>
        <dbReference type="ARBA" id="ARBA00022679"/>
    </source>
</evidence>
<dbReference type="EC" id="2.5.1.17" evidence="4"/>
<dbReference type="Proteomes" id="UP000177050">
    <property type="component" value="Unassembled WGS sequence"/>
</dbReference>
<dbReference type="PANTHER" id="PTHR12213:SF0">
    <property type="entry name" value="CORRINOID ADENOSYLTRANSFERASE MMAB"/>
    <property type="match status" value="1"/>
</dbReference>
<evidence type="ECO:0000256" key="4">
    <source>
        <dbReference type="RuleBase" id="RU366026"/>
    </source>
</evidence>
<keyword evidence="3 4" id="KW-0067">ATP-binding</keyword>
<comment type="similarity">
    <text evidence="4">Belongs to the Cob(I)alamin adenosyltransferase family.</text>
</comment>
<gene>
    <name evidence="6" type="ORF">A3K52_05435</name>
</gene>
<dbReference type="SUPFAM" id="SSF89028">
    <property type="entry name" value="Cobalamin adenosyltransferase-like"/>
    <property type="match status" value="1"/>
</dbReference>
<comment type="catalytic activity">
    <reaction evidence="4">
        <text>2 cob(II)alamin + reduced [electron-transfer flavoprotein] + 2 ATP = 2 adenosylcob(III)alamin + 2 triphosphate + oxidized [electron-transfer flavoprotein] + 3 H(+)</text>
        <dbReference type="Rhea" id="RHEA:28671"/>
        <dbReference type="Rhea" id="RHEA-COMP:10685"/>
        <dbReference type="Rhea" id="RHEA-COMP:10686"/>
        <dbReference type="ChEBI" id="CHEBI:15378"/>
        <dbReference type="ChEBI" id="CHEBI:16304"/>
        <dbReference type="ChEBI" id="CHEBI:18036"/>
        <dbReference type="ChEBI" id="CHEBI:18408"/>
        <dbReference type="ChEBI" id="CHEBI:30616"/>
        <dbReference type="ChEBI" id="CHEBI:57692"/>
        <dbReference type="ChEBI" id="CHEBI:58307"/>
        <dbReference type="EC" id="2.5.1.17"/>
    </reaction>
</comment>
<proteinExistence type="inferred from homology"/>
<comment type="caution">
    <text evidence="6">The sequence shown here is derived from an EMBL/GenBank/DDBJ whole genome shotgun (WGS) entry which is preliminary data.</text>
</comment>
<dbReference type="InterPro" id="IPR036451">
    <property type="entry name" value="CblAdoTrfase-like_sf"/>
</dbReference>
<protein>
    <recommendedName>
        <fullName evidence="4">Corrinoid adenosyltransferase</fullName>
        <ecNumber evidence="4">2.5.1.17</ecNumber>
    </recommendedName>
    <alternativeName>
        <fullName evidence="4">Cob(II)alamin adenosyltransferase</fullName>
    </alternativeName>
    <alternativeName>
        <fullName evidence="4">Cob(II)yrinic acid a,c-diamide adenosyltransferase</fullName>
    </alternativeName>
    <alternativeName>
        <fullName evidence="4">Cobinamide/cobalamin adenosyltransferase</fullName>
    </alternativeName>
</protein>
<accession>A0A1F7L2L8</accession>
<dbReference type="Gene3D" id="1.20.1200.10">
    <property type="entry name" value="Cobalamin adenosyltransferase-like"/>
    <property type="match status" value="1"/>
</dbReference>
<dbReference type="AlphaFoldDB" id="A0A1F7L2L8"/>